<dbReference type="EMBL" id="JACHNZ010000016">
    <property type="protein sequence ID" value="MBB4632039.1"/>
    <property type="molecule type" value="Genomic_DNA"/>
</dbReference>
<evidence type="ECO:0000256" key="2">
    <source>
        <dbReference type="ARBA" id="ARBA00009840"/>
    </source>
</evidence>
<comment type="similarity">
    <text evidence="2">Belongs to the RmuC family.</text>
</comment>
<protein>
    <recommendedName>
        <fullName evidence="3">DNA recombination protein RmuC homolog</fullName>
    </recommendedName>
</protein>
<keyword evidence="7" id="KW-1185">Reference proteome</keyword>
<evidence type="ECO:0000256" key="1">
    <source>
        <dbReference type="ARBA" id="ARBA00003416"/>
    </source>
</evidence>
<dbReference type="RefSeq" id="WP_184067835.1">
    <property type="nucleotide sequence ID" value="NZ_JACHNZ010000016.1"/>
</dbReference>
<evidence type="ECO:0000256" key="4">
    <source>
        <dbReference type="ARBA" id="ARBA00023054"/>
    </source>
</evidence>
<dbReference type="GO" id="GO:0006310">
    <property type="term" value="P:DNA recombination"/>
    <property type="evidence" value="ECO:0007669"/>
    <property type="project" value="UniProtKB-KW"/>
</dbReference>
<evidence type="ECO:0000313" key="6">
    <source>
        <dbReference type="EMBL" id="MBB4632039.1"/>
    </source>
</evidence>
<name>A0A7W7B198_9SPHN</name>
<proteinExistence type="inferred from homology"/>
<organism evidence="6 7">
    <name type="scientific">Sphingosinicella soli</name>
    <dbReference type="NCBI Taxonomy" id="333708"/>
    <lineage>
        <taxon>Bacteria</taxon>
        <taxon>Pseudomonadati</taxon>
        <taxon>Pseudomonadota</taxon>
        <taxon>Alphaproteobacteria</taxon>
        <taxon>Sphingomonadales</taxon>
        <taxon>Sphingosinicellaceae</taxon>
        <taxon>Sphingosinicella</taxon>
    </lineage>
</organism>
<keyword evidence="5" id="KW-0233">DNA recombination</keyword>
<dbReference type="Pfam" id="PF02646">
    <property type="entry name" value="RmuC"/>
    <property type="match status" value="1"/>
</dbReference>
<sequence>MTTAHLLVGLLALLVGIAAGWWLWGRAAARHLEKFLAAIRDLDAAKREVEALAPLRAENARLRDVEIEHAGFIAAAAERDRQHADHLLRLEKQFGALAQDVLDKSQESFVKRAEETLKRHREAASDGLEKNKLALTELLQPVKETLSRYETSLKEIETARHGAYEGLREQIGLMREGQERVSGEAARLVHALRNAPKARGRWGEHQLRRVLEMAGLSSQVDFAEEVSVDTGDGRLRPDAVIKLPGGKSLVIDAKCSLVAYQDAVDSADEGERTRHLKIHAATIRGHVGALSRKAYWEQFESTPDFVIMFIPGENFLAAALETDHDLFEAAFAQKILLASPTNLIAIARTVAMVWRQEKIEEQARDIATLGKELYERLATMGGHVGRLGKNLETATSAYNAFVGSLESQVLTSAQRFRDLSIEPPKKEIERLPVIETTPRALTKLMPPAEAAE</sequence>
<dbReference type="AlphaFoldDB" id="A0A7W7B198"/>
<dbReference type="InterPro" id="IPR003798">
    <property type="entry name" value="DNA_recombination_RmuC"/>
</dbReference>
<keyword evidence="4" id="KW-0175">Coiled coil</keyword>
<evidence type="ECO:0000256" key="5">
    <source>
        <dbReference type="ARBA" id="ARBA00023172"/>
    </source>
</evidence>
<reference evidence="6 7" key="1">
    <citation type="submission" date="2020-08" db="EMBL/GenBank/DDBJ databases">
        <title>Genomic Encyclopedia of Type Strains, Phase IV (KMG-IV): sequencing the most valuable type-strain genomes for metagenomic binning, comparative biology and taxonomic classification.</title>
        <authorList>
            <person name="Goeker M."/>
        </authorList>
    </citation>
    <scope>NUCLEOTIDE SEQUENCE [LARGE SCALE GENOMIC DNA]</scope>
    <source>
        <strain evidence="6 7">DSM 17328</strain>
    </source>
</reference>
<comment type="caution">
    <text evidence="6">The sequence shown here is derived from an EMBL/GenBank/DDBJ whole genome shotgun (WGS) entry which is preliminary data.</text>
</comment>
<evidence type="ECO:0000256" key="3">
    <source>
        <dbReference type="ARBA" id="ARBA00021840"/>
    </source>
</evidence>
<comment type="function">
    <text evidence="1">Involved in DNA recombination.</text>
</comment>
<dbReference type="PANTHER" id="PTHR30563">
    <property type="entry name" value="DNA RECOMBINATION PROTEIN RMUC"/>
    <property type="match status" value="1"/>
</dbReference>
<dbReference type="Proteomes" id="UP000566324">
    <property type="component" value="Unassembled WGS sequence"/>
</dbReference>
<accession>A0A7W7B198</accession>
<gene>
    <name evidence="6" type="ORF">GGQ98_001656</name>
</gene>
<evidence type="ECO:0000313" key="7">
    <source>
        <dbReference type="Proteomes" id="UP000566324"/>
    </source>
</evidence>
<dbReference type="PANTHER" id="PTHR30563:SF0">
    <property type="entry name" value="DNA RECOMBINATION PROTEIN RMUC"/>
    <property type="match status" value="1"/>
</dbReference>